<reference evidence="1 2" key="1">
    <citation type="journal article" date="2013" name="Nature">
        <title>The genomes of four tapeworm species reveal adaptations to parasitism.</title>
        <authorList>
            <person name="Tsai I.J."/>
            <person name="Zarowiecki M."/>
            <person name="Holroyd N."/>
            <person name="Garciarrubio A."/>
            <person name="Sanchez-Flores A."/>
            <person name="Brooks K.L."/>
            <person name="Tracey A."/>
            <person name="Bobes R.J."/>
            <person name="Fragoso G."/>
            <person name="Sciutto E."/>
            <person name="Aslett M."/>
            <person name="Beasley H."/>
            <person name="Bennett H.M."/>
            <person name="Cai J."/>
            <person name="Camicia F."/>
            <person name="Clark R."/>
            <person name="Cucher M."/>
            <person name="De Silva N."/>
            <person name="Day T.A."/>
            <person name="Deplazes P."/>
            <person name="Estrada K."/>
            <person name="Fernandez C."/>
            <person name="Holland P.W."/>
            <person name="Hou J."/>
            <person name="Hu S."/>
            <person name="Huckvale T."/>
            <person name="Hung S.S."/>
            <person name="Kamenetzky L."/>
            <person name="Keane J.A."/>
            <person name="Kiss F."/>
            <person name="Koziol U."/>
            <person name="Lambert O."/>
            <person name="Liu K."/>
            <person name="Luo X."/>
            <person name="Luo Y."/>
            <person name="Macchiaroli N."/>
            <person name="Nichol S."/>
            <person name="Paps J."/>
            <person name="Parkinson J."/>
            <person name="Pouchkina-Stantcheva N."/>
            <person name="Riddiford N."/>
            <person name="Rosenzvit M."/>
            <person name="Salinas G."/>
            <person name="Wasmuth J.D."/>
            <person name="Zamanian M."/>
            <person name="Zheng Y."/>
            <person name="Cai X."/>
            <person name="Soberon X."/>
            <person name="Olson P.D."/>
            <person name="Laclette J.P."/>
            <person name="Brehm K."/>
            <person name="Berriman M."/>
            <person name="Garciarrubio A."/>
            <person name="Bobes R.J."/>
            <person name="Fragoso G."/>
            <person name="Sanchez-Flores A."/>
            <person name="Estrada K."/>
            <person name="Cevallos M.A."/>
            <person name="Morett E."/>
            <person name="Gonzalez V."/>
            <person name="Portillo T."/>
            <person name="Ochoa-Leyva A."/>
            <person name="Jose M.V."/>
            <person name="Sciutto E."/>
            <person name="Landa A."/>
            <person name="Jimenez L."/>
            <person name="Valdes V."/>
            <person name="Carrero J.C."/>
            <person name="Larralde C."/>
            <person name="Morales-Montor J."/>
            <person name="Limon-Lason J."/>
            <person name="Soberon X."/>
            <person name="Laclette J.P."/>
        </authorList>
    </citation>
    <scope>NUCLEOTIDE SEQUENCE [LARGE SCALE GENOMIC DNA]</scope>
</reference>
<gene>
    <name evidence="1" type="ORF">EgrG_000359100</name>
</gene>
<accession>A0A068WV94</accession>
<name>A0A068WV94_ECHGR</name>
<reference evidence="1" key="2">
    <citation type="submission" date="2014-06" db="EMBL/GenBank/DDBJ databases">
        <authorList>
            <person name="Aslett M."/>
        </authorList>
    </citation>
    <scope>NUCLEOTIDE SEQUENCE</scope>
</reference>
<proteinExistence type="predicted"/>
<evidence type="ECO:0000313" key="2">
    <source>
        <dbReference type="Proteomes" id="UP000492820"/>
    </source>
</evidence>
<dbReference type="AlphaFoldDB" id="A0A068WV94"/>
<evidence type="ECO:0000313" key="3">
    <source>
        <dbReference type="WBParaSite" id="EgrG_000359100"/>
    </source>
</evidence>
<protein>
    <submittedName>
        <fullName evidence="1 3">Uncharacterized protein</fullName>
    </submittedName>
</protein>
<dbReference type="EMBL" id="LK028586">
    <property type="protein sequence ID" value="CDS22385.1"/>
    <property type="molecule type" value="Genomic_DNA"/>
</dbReference>
<reference evidence="3" key="3">
    <citation type="submission" date="2020-10" db="UniProtKB">
        <authorList>
            <consortium name="WormBaseParasite"/>
        </authorList>
    </citation>
    <scope>IDENTIFICATION</scope>
</reference>
<dbReference type="WBParaSite" id="EgrG_000359100">
    <property type="protein sequence ID" value="EgrG_000359100"/>
    <property type="gene ID" value="EgrG_000359100"/>
</dbReference>
<evidence type="ECO:0000313" key="1">
    <source>
        <dbReference type="EMBL" id="CDS22385.1"/>
    </source>
</evidence>
<organism evidence="1">
    <name type="scientific">Echinococcus granulosus</name>
    <name type="common">Hydatid tapeworm</name>
    <dbReference type="NCBI Taxonomy" id="6210"/>
    <lineage>
        <taxon>Eukaryota</taxon>
        <taxon>Metazoa</taxon>
        <taxon>Spiralia</taxon>
        <taxon>Lophotrochozoa</taxon>
        <taxon>Platyhelminthes</taxon>
        <taxon>Cestoda</taxon>
        <taxon>Eucestoda</taxon>
        <taxon>Cyclophyllidea</taxon>
        <taxon>Taeniidae</taxon>
        <taxon>Echinococcus</taxon>
        <taxon>Echinococcus granulosus group</taxon>
    </lineage>
</organism>
<dbReference type="Proteomes" id="UP000492820">
    <property type="component" value="Unassembled WGS sequence"/>
</dbReference>
<sequence>MTRCASVSPYCRTLRGSGLSPPRHHFPLLFKPLSCHHLSVVPGGCNWNLSAY</sequence>